<dbReference type="Gramene" id="KQK10994">
    <property type="protein sequence ID" value="KQK10994"/>
    <property type="gene ID" value="BRADI_2g57486v3"/>
</dbReference>
<sequence length="132" mass="14911">MSQENGTRVLSSGTSPPSFLSSAFGVWPRSFGRRRRRMLQLPVSAPRRSCFDGLHEFIQEHRQKGSRLDSLGAEKVIGIFGFCLFGSLSLLPSTMDRVKDLGYRGIFMLIFGSILGAGERRCHVRTERQDRF</sequence>
<feature type="transmembrane region" description="Helical" evidence="1">
    <location>
        <begin position="76"/>
        <end position="95"/>
    </location>
</feature>
<evidence type="ECO:0000313" key="3">
    <source>
        <dbReference type="EnsemblPlants" id="KQK10994"/>
    </source>
</evidence>
<dbReference type="Gramene" id="PNT73359">
    <property type="protein sequence ID" value="PNT73359"/>
    <property type="gene ID" value="BRADI_2g57486v3"/>
</dbReference>
<evidence type="ECO:0000313" key="2">
    <source>
        <dbReference type="EMBL" id="KQK10994.1"/>
    </source>
</evidence>
<dbReference type="InParanoid" id="A0A0Q3RCU6"/>
<dbReference type="Gramene" id="PNT73360">
    <property type="protein sequence ID" value="PNT73360"/>
    <property type="gene ID" value="BRADI_2g57486v3"/>
</dbReference>
<accession>A0A0Q3RCU6</accession>
<reference evidence="2" key="2">
    <citation type="submission" date="2017-06" db="EMBL/GenBank/DDBJ databases">
        <title>WGS assembly of Brachypodium distachyon.</title>
        <authorList>
            <consortium name="The International Brachypodium Initiative"/>
            <person name="Lucas S."/>
            <person name="Harmon-Smith M."/>
            <person name="Lail K."/>
            <person name="Tice H."/>
            <person name="Grimwood J."/>
            <person name="Bruce D."/>
            <person name="Barry K."/>
            <person name="Shu S."/>
            <person name="Lindquist E."/>
            <person name="Wang M."/>
            <person name="Pitluck S."/>
            <person name="Vogel J.P."/>
            <person name="Garvin D.F."/>
            <person name="Mockler T.C."/>
            <person name="Schmutz J."/>
            <person name="Rokhsar D."/>
            <person name="Bevan M.W."/>
        </authorList>
    </citation>
    <scope>NUCLEOTIDE SEQUENCE</scope>
    <source>
        <strain evidence="2">Bd21</strain>
    </source>
</reference>
<gene>
    <name evidence="2" type="ORF">BRADI_2g57486v3</name>
</gene>
<name>A0A0Q3RCU6_BRADI</name>
<evidence type="ECO:0000313" key="4">
    <source>
        <dbReference type="Proteomes" id="UP000008810"/>
    </source>
</evidence>
<reference evidence="2 3" key="1">
    <citation type="journal article" date="2010" name="Nature">
        <title>Genome sequencing and analysis of the model grass Brachypodium distachyon.</title>
        <authorList>
            <consortium name="International Brachypodium Initiative"/>
        </authorList>
    </citation>
    <scope>NUCLEOTIDE SEQUENCE [LARGE SCALE GENOMIC DNA]</scope>
    <source>
        <strain evidence="2 3">Bd21</strain>
    </source>
</reference>
<keyword evidence="1" id="KW-1133">Transmembrane helix</keyword>
<feature type="transmembrane region" description="Helical" evidence="1">
    <location>
        <begin position="101"/>
        <end position="118"/>
    </location>
</feature>
<dbReference type="EnsemblPlants" id="PNT73360">
    <property type="protein sequence ID" value="PNT73360"/>
    <property type="gene ID" value="BRADI_2g57486v3"/>
</dbReference>
<dbReference type="EMBL" id="CM000881">
    <property type="protein sequence ID" value="KQK10994.1"/>
    <property type="molecule type" value="Genomic_DNA"/>
</dbReference>
<dbReference type="EnsemblPlants" id="PNT73359">
    <property type="protein sequence ID" value="PNT73359"/>
    <property type="gene ID" value="BRADI_2g57486v3"/>
</dbReference>
<keyword evidence="1" id="KW-0472">Membrane</keyword>
<dbReference type="EnsemblPlants" id="KQK10994">
    <property type="protein sequence ID" value="KQK10994"/>
    <property type="gene ID" value="BRADI_2g57486v3"/>
</dbReference>
<protein>
    <submittedName>
        <fullName evidence="2 3">Uncharacterized protein</fullName>
    </submittedName>
</protein>
<proteinExistence type="predicted"/>
<dbReference type="EMBL" id="CM000881">
    <property type="protein sequence ID" value="PNT73360.1"/>
    <property type="molecule type" value="Genomic_DNA"/>
</dbReference>
<dbReference type="AlphaFoldDB" id="A0A0Q3RCU6"/>
<keyword evidence="1" id="KW-0812">Transmembrane</keyword>
<reference evidence="3" key="3">
    <citation type="submission" date="2018-08" db="UniProtKB">
        <authorList>
            <consortium name="EnsemblPlants"/>
        </authorList>
    </citation>
    <scope>IDENTIFICATION</scope>
    <source>
        <strain evidence="3">cv. Bd21</strain>
    </source>
</reference>
<keyword evidence="4" id="KW-1185">Reference proteome</keyword>
<evidence type="ECO:0000256" key="1">
    <source>
        <dbReference type="SAM" id="Phobius"/>
    </source>
</evidence>
<dbReference type="Proteomes" id="UP000008810">
    <property type="component" value="Chromosome 2"/>
</dbReference>
<dbReference type="EMBL" id="CM000881">
    <property type="protein sequence ID" value="PNT73359.1"/>
    <property type="molecule type" value="Genomic_DNA"/>
</dbReference>
<organism evidence="2">
    <name type="scientific">Brachypodium distachyon</name>
    <name type="common">Purple false brome</name>
    <name type="synonym">Trachynia distachya</name>
    <dbReference type="NCBI Taxonomy" id="15368"/>
    <lineage>
        <taxon>Eukaryota</taxon>
        <taxon>Viridiplantae</taxon>
        <taxon>Streptophyta</taxon>
        <taxon>Embryophyta</taxon>
        <taxon>Tracheophyta</taxon>
        <taxon>Spermatophyta</taxon>
        <taxon>Magnoliopsida</taxon>
        <taxon>Liliopsida</taxon>
        <taxon>Poales</taxon>
        <taxon>Poaceae</taxon>
        <taxon>BOP clade</taxon>
        <taxon>Pooideae</taxon>
        <taxon>Stipodae</taxon>
        <taxon>Brachypodieae</taxon>
        <taxon>Brachypodium</taxon>
    </lineage>
</organism>